<evidence type="ECO:0000313" key="1">
    <source>
        <dbReference type="EMBL" id="RLC35569.1"/>
    </source>
</evidence>
<accession>A0A420ZAH9</accession>
<dbReference type="AlphaFoldDB" id="A0A420ZAH9"/>
<evidence type="ECO:0000313" key="2">
    <source>
        <dbReference type="Proteomes" id="UP000281261"/>
    </source>
</evidence>
<protein>
    <submittedName>
        <fullName evidence="1">Uncharacterized protein</fullName>
    </submittedName>
</protein>
<dbReference type="Proteomes" id="UP000281261">
    <property type="component" value="Unassembled WGS sequence"/>
</dbReference>
<gene>
    <name evidence="1" type="ORF">DRH29_06065</name>
</gene>
<name>A0A420ZAH9_UNCK3</name>
<proteinExistence type="predicted"/>
<reference evidence="1 2" key="1">
    <citation type="submission" date="2018-06" db="EMBL/GenBank/DDBJ databases">
        <title>Extensive metabolic versatility and redundancy in microbially diverse, dynamic hydrothermal sediments.</title>
        <authorList>
            <person name="Dombrowski N."/>
            <person name="Teske A."/>
            <person name="Baker B.J."/>
        </authorList>
    </citation>
    <scope>NUCLEOTIDE SEQUENCE [LARGE SCALE GENOMIC DNA]</scope>
    <source>
        <strain evidence="1">B79_G16</strain>
    </source>
</reference>
<comment type="caution">
    <text evidence="1">The sequence shown here is derived from an EMBL/GenBank/DDBJ whole genome shotgun (WGS) entry which is preliminary data.</text>
</comment>
<organism evidence="1 2">
    <name type="scientific">candidate division Kazan bacterium</name>
    <dbReference type="NCBI Taxonomy" id="2202143"/>
    <lineage>
        <taxon>Bacteria</taxon>
        <taxon>Bacteria division Kazan-3B-28</taxon>
    </lineage>
</organism>
<sequence>MIRQRTIVLELQGLANILLNLAEDIITEGKPALKKKRYNNIANRMDICKKLLWQFYKDGCVKSDIGRARIKEGLELPLFK</sequence>
<dbReference type="EMBL" id="QMNG01000137">
    <property type="protein sequence ID" value="RLC35569.1"/>
    <property type="molecule type" value="Genomic_DNA"/>
</dbReference>